<dbReference type="PANTHER" id="PTHR41521">
    <property type="match status" value="1"/>
</dbReference>
<dbReference type="STRING" id="1176198.SAMN05444716_101487"/>
<accession>A0A1I6PGB9</accession>
<keyword evidence="3" id="KW-1185">Reference proteome</keyword>
<sequence>MPAYVIVDVESLDDEEAAVAYSEVAIPSIARYGGRYLVGGPTPGPVEGNWDSARLIVIEFPGMARIREWYDSPEYTRAREIREGAMRLRIVFAEGVRTGVPS</sequence>
<dbReference type="SUPFAM" id="SSF54909">
    <property type="entry name" value="Dimeric alpha+beta barrel"/>
    <property type="match status" value="1"/>
</dbReference>
<organism evidence="2 3">
    <name type="scientific">Streptomyces harbinensis</name>
    <dbReference type="NCBI Taxonomy" id="1176198"/>
    <lineage>
        <taxon>Bacteria</taxon>
        <taxon>Bacillati</taxon>
        <taxon>Actinomycetota</taxon>
        <taxon>Actinomycetes</taxon>
        <taxon>Kitasatosporales</taxon>
        <taxon>Streptomycetaceae</taxon>
        <taxon>Streptomyces</taxon>
    </lineage>
</organism>
<dbReference type="AlphaFoldDB" id="A0A1I6PGB9"/>
<reference evidence="3" key="1">
    <citation type="submission" date="2016-10" db="EMBL/GenBank/DDBJ databases">
        <authorList>
            <person name="Varghese N."/>
            <person name="Submissions S."/>
        </authorList>
    </citation>
    <scope>NUCLEOTIDE SEQUENCE [LARGE SCALE GENOMIC DNA]</scope>
    <source>
        <strain evidence="3">CGMCC 4.7047</strain>
    </source>
</reference>
<dbReference type="EMBL" id="FPAB01000001">
    <property type="protein sequence ID" value="SFS39244.1"/>
    <property type="molecule type" value="Genomic_DNA"/>
</dbReference>
<name>A0A1I6PGB9_9ACTN</name>
<evidence type="ECO:0000313" key="3">
    <source>
        <dbReference type="Proteomes" id="UP000198873"/>
    </source>
</evidence>
<protein>
    <submittedName>
        <fullName evidence="2">Uncharacterized conserved protein, DUF1330 family</fullName>
    </submittedName>
</protein>
<gene>
    <name evidence="2" type="ORF">SAMN05444716_101487</name>
</gene>
<dbReference type="Gene3D" id="3.30.70.100">
    <property type="match status" value="1"/>
</dbReference>
<dbReference type="Proteomes" id="UP000198873">
    <property type="component" value="Unassembled WGS sequence"/>
</dbReference>
<dbReference type="InterPro" id="IPR010753">
    <property type="entry name" value="DUF1330"/>
</dbReference>
<evidence type="ECO:0000313" key="2">
    <source>
        <dbReference type="EMBL" id="SFS39244.1"/>
    </source>
</evidence>
<proteinExistence type="predicted"/>
<dbReference type="InterPro" id="IPR011008">
    <property type="entry name" value="Dimeric_a/b-barrel"/>
</dbReference>
<dbReference type="Pfam" id="PF07045">
    <property type="entry name" value="DUF1330"/>
    <property type="match status" value="1"/>
</dbReference>
<evidence type="ECO:0000259" key="1">
    <source>
        <dbReference type="Pfam" id="PF07045"/>
    </source>
</evidence>
<dbReference type="RefSeq" id="WP_019432453.1">
    <property type="nucleotide sequence ID" value="NZ_FPAB01000001.1"/>
</dbReference>
<feature type="domain" description="DUF1330" evidence="1">
    <location>
        <begin position="2"/>
        <end position="96"/>
    </location>
</feature>
<dbReference type="PANTHER" id="PTHR41521:SF4">
    <property type="entry name" value="BLR0684 PROTEIN"/>
    <property type="match status" value="1"/>
</dbReference>